<feature type="compositionally biased region" description="Low complexity" evidence="1">
    <location>
        <begin position="43"/>
        <end position="58"/>
    </location>
</feature>
<dbReference type="STRING" id="159449.B4N89_39145"/>
<feature type="transmembrane region" description="Helical" evidence="2">
    <location>
        <begin position="410"/>
        <end position="431"/>
    </location>
</feature>
<evidence type="ECO:0000313" key="4">
    <source>
        <dbReference type="EMBL" id="OPC78205.1"/>
    </source>
</evidence>
<evidence type="ECO:0000256" key="1">
    <source>
        <dbReference type="SAM" id="MobiDB-lite"/>
    </source>
</evidence>
<dbReference type="Proteomes" id="UP000190037">
    <property type="component" value="Unassembled WGS sequence"/>
</dbReference>
<evidence type="ECO:0000256" key="2">
    <source>
        <dbReference type="SAM" id="Phobius"/>
    </source>
</evidence>
<organism evidence="4 5">
    <name type="scientific">Embleya scabrispora</name>
    <dbReference type="NCBI Taxonomy" id="159449"/>
    <lineage>
        <taxon>Bacteria</taxon>
        <taxon>Bacillati</taxon>
        <taxon>Actinomycetota</taxon>
        <taxon>Actinomycetes</taxon>
        <taxon>Kitasatosporales</taxon>
        <taxon>Streptomycetaceae</taxon>
        <taxon>Embleya</taxon>
    </lineage>
</organism>
<feature type="transmembrane region" description="Helical" evidence="2">
    <location>
        <begin position="239"/>
        <end position="269"/>
    </location>
</feature>
<reference evidence="4 5" key="1">
    <citation type="submission" date="2017-03" db="EMBL/GenBank/DDBJ databases">
        <title>Draft genome sequence of Streptomyces scabrisporus NF3, endophyte isolated from Amphipterygium adstringens.</title>
        <authorList>
            <person name="Vazquez M."/>
            <person name="Ceapa C.D."/>
            <person name="Rodriguez Luna D."/>
            <person name="Sanchez Esquivel S."/>
        </authorList>
    </citation>
    <scope>NUCLEOTIDE SEQUENCE [LARGE SCALE GENOMIC DNA]</scope>
    <source>
        <strain evidence="4 5">NF3</strain>
    </source>
</reference>
<feature type="transmembrane region" description="Helical" evidence="2">
    <location>
        <begin position="361"/>
        <end position="380"/>
    </location>
</feature>
<sequence length="647" mass="70223">MTGFAHARGPARQRPDGRPPAEPELRTTPSNRTTDPESKDDMTGTTTPTLAPDAAPDATAPPEPAAGPHRDLTRRIRLLDHLAIALPVLILAVMGWHRRWITDDGLIYVRAARQILAGNGPVYSPGERVETSTGTLWQWLLVLLDAFVPGDPARVAVYAGLVLSVAGLGLALAGTRRLLRAETGRVLVPAGALVLVALPPVWDFATSGLETGLLVAWIGLSWWLLVGGDPRAWSTRHRLGVAVVFGLGFLIRPELVATAVVFLIALAMVAESGRRAVVVMFLAAGALPLAYQIFRMGFYGLPYPMPAVTKSATRLYWGRGWDYLLDFDRPYRLWLPTLLILAVVVLLLLRRRPHERRTPILGAAPVVAALVQALYVVGVGGDFMHGRMWLPVLVLILLPALLVPVDRRVAAVLVLVPVWAVWCGVSLRSGLTTTNGPRPGVYQTWNERMVYVNWTKTPNPTTSYAHSETLPGLRAELFRMDAEGRHLLVLDGNYLSPAGGMPPLPLRPEVRAAEGLVMGRLGVGGVVTPLSGIVVDVWGLSNTVGAHIERTQHVAAGHEKLLPLAWNVALYVDPAAWSRIPPNAASPEDIRAARAALDCGDLKELVRSTTEPMTPGRFLRNLGGSFDRARLTIPADPKAAERKFCHR</sequence>
<keyword evidence="2" id="KW-0472">Membrane</keyword>
<name>A0A1T3NNC3_9ACTN</name>
<feature type="compositionally biased region" description="Basic and acidic residues" evidence="1">
    <location>
        <begin position="13"/>
        <end position="25"/>
    </location>
</feature>
<keyword evidence="5" id="KW-1185">Reference proteome</keyword>
<evidence type="ECO:0000259" key="3">
    <source>
        <dbReference type="Pfam" id="PF26371"/>
    </source>
</evidence>
<feature type="transmembrane region" description="Helical" evidence="2">
    <location>
        <begin position="155"/>
        <end position="174"/>
    </location>
</feature>
<proteinExistence type="predicted"/>
<keyword evidence="2" id="KW-0812">Transmembrane</keyword>
<feature type="transmembrane region" description="Helical" evidence="2">
    <location>
        <begin position="386"/>
        <end position="403"/>
    </location>
</feature>
<dbReference type="InterPro" id="IPR058983">
    <property type="entry name" value="AftB_C"/>
</dbReference>
<feature type="domain" description="Terminal beta-(1-&gt;2)-arabinofuranosyltransferase C-terminal" evidence="3">
    <location>
        <begin position="516"/>
        <end position="639"/>
    </location>
</feature>
<evidence type="ECO:0000313" key="5">
    <source>
        <dbReference type="Proteomes" id="UP000190037"/>
    </source>
</evidence>
<feature type="transmembrane region" description="Helical" evidence="2">
    <location>
        <begin position="331"/>
        <end position="349"/>
    </location>
</feature>
<gene>
    <name evidence="4" type="ORF">B4N89_39145</name>
</gene>
<feature type="transmembrane region" description="Helical" evidence="2">
    <location>
        <begin position="276"/>
        <end position="294"/>
    </location>
</feature>
<dbReference type="AlphaFoldDB" id="A0A1T3NNC3"/>
<dbReference type="Pfam" id="PF26371">
    <property type="entry name" value="AftB_C"/>
    <property type="match status" value="1"/>
</dbReference>
<protein>
    <recommendedName>
        <fullName evidence="3">Terminal beta-(1-&gt;2)-arabinofuranosyltransferase C-terminal domain-containing protein</fullName>
    </recommendedName>
</protein>
<feature type="transmembrane region" description="Helical" evidence="2">
    <location>
        <begin position="78"/>
        <end position="96"/>
    </location>
</feature>
<comment type="caution">
    <text evidence="4">The sequence shown here is derived from an EMBL/GenBank/DDBJ whole genome shotgun (WGS) entry which is preliminary data.</text>
</comment>
<feature type="transmembrane region" description="Helical" evidence="2">
    <location>
        <begin position="186"/>
        <end position="219"/>
    </location>
</feature>
<feature type="region of interest" description="Disordered" evidence="1">
    <location>
        <begin position="1"/>
        <end position="69"/>
    </location>
</feature>
<keyword evidence="2" id="KW-1133">Transmembrane helix</keyword>
<dbReference type="EMBL" id="MWQN01000003">
    <property type="protein sequence ID" value="OPC78205.1"/>
    <property type="molecule type" value="Genomic_DNA"/>
</dbReference>
<accession>A0A1T3NNC3</accession>